<dbReference type="PROSITE" id="PS51225">
    <property type="entry name" value="MARVEL"/>
    <property type="match status" value="1"/>
</dbReference>
<evidence type="ECO:0000256" key="4">
    <source>
        <dbReference type="ARBA" id="ARBA00023136"/>
    </source>
</evidence>
<dbReference type="PANTHER" id="PTHR34609:SF17">
    <property type="entry name" value="GEO08273P1-RELATED"/>
    <property type="match status" value="1"/>
</dbReference>
<proteinExistence type="predicted"/>
<keyword evidence="4 5" id="KW-0472">Membrane</keyword>
<dbReference type="OrthoDB" id="8844724at2759"/>
<feature type="transmembrane region" description="Helical" evidence="7">
    <location>
        <begin position="269"/>
        <end position="293"/>
    </location>
</feature>
<dbReference type="GO" id="GO:0016020">
    <property type="term" value="C:membrane"/>
    <property type="evidence" value="ECO:0007669"/>
    <property type="project" value="UniProtKB-SubCell"/>
</dbReference>
<comment type="caution">
    <text evidence="9">The sequence shown here is derived from an EMBL/GenBank/DDBJ whole genome shotgun (WGS) entry which is preliminary data.</text>
</comment>
<evidence type="ECO:0000256" key="3">
    <source>
        <dbReference type="ARBA" id="ARBA00022989"/>
    </source>
</evidence>
<feature type="region of interest" description="Disordered" evidence="6">
    <location>
        <begin position="1"/>
        <end position="90"/>
    </location>
</feature>
<evidence type="ECO:0000259" key="8">
    <source>
        <dbReference type="PROSITE" id="PS51225"/>
    </source>
</evidence>
<gene>
    <name evidence="9" type="ORF">IRJ41_003888</name>
</gene>
<evidence type="ECO:0000313" key="10">
    <source>
        <dbReference type="Proteomes" id="UP001059041"/>
    </source>
</evidence>
<feature type="transmembrane region" description="Helical" evidence="7">
    <location>
        <begin position="210"/>
        <end position="234"/>
    </location>
</feature>
<evidence type="ECO:0000256" key="5">
    <source>
        <dbReference type="PROSITE-ProRule" id="PRU00581"/>
    </source>
</evidence>
<accession>A0A9W8CBB8</accession>
<keyword evidence="10" id="KW-1185">Reference proteome</keyword>
<sequence length="309" mass="35388">MPESNQQYYERNRDYLSQERRAGERGRDHRPDARYKEERTPHDREGKSQSHRNKHGDAYTHREDPRIHKDNRHYNQAAPSTTTSYYDDSEPQHREALYNLRYITTSRGICQVMEFFLNLLIVICSGVSHSNSGQYKDIASLGGLYQYYYGGANAFTGADAKRVQELDKLFYQLKLPPYIFSMACGGALMVYACAMLALGVFRMPYRFPPLLLAEALVDALIGLGFIPAVAFYFIKLQEIYSNPICKEREELYISKGHRGFECNLHGADIAGGLFGVLGIIIYPLSAVLAIRAFRRVWKMKQRPTEDGNL</sequence>
<feature type="domain" description="MARVEL" evidence="8">
    <location>
        <begin position="102"/>
        <end position="294"/>
    </location>
</feature>
<evidence type="ECO:0000256" key="2">
    <source>
        <dbReference type="ARBA" id="ARBA00022692"/>
    </source>
</evidence>
<feature type="transmembrane region" description="Helical" evidence="7">
    <location>
        <begin position="178"/>
        <end position="198"/>
    </location>
</feature>
<dbReference type="InterPro" id="IPR008253">
    <property type="entry name" value="Marvel"/>
</dbReference>
<evidence type="ECO:0000313" key="9">
    <source>
        <dbReference type="EMBL" id="KAI7813895.1"/>
    </source>
</evidence>
<dbReference type="InterPro" id="IPR053077">
    <property type="entry name" value="MARVEL_domain_protein_3"/>
</dbReference>
<dbReference type="AlphaFoldDB" id="A0A9W8CBB8"/>
<dbReference type="PANTHER" id="PTHR34609">
    <property type="entry name" value="GEO08273P1-RELATED"/>
    <property type="match status" value="1"/>
</dbReference>
<name>A0A9W8CBB8_TRIRA</name>
<evidence type="ECO:0000256" key="6">
    <source>
        <dbReference type="SAM" id="MobiDB-lite"/>
    </source>
</evidence>
<feature type="compositionally biased region" description="Polar residues" evidence="6">
    <location>
        <begin position="77"/>
        <end position="86"/>
    </location>
</feature>
<evidence type="ECO:0000256" key="7">
    <source>
        <dbReference type="SAM" id="Phobius"/>
    </source>
</evidence>
<comment type="subcellular location">
    <subcellularLocation>
        <location evidence="1">Membrane</location>
        <topology evidence="1">Multi-pass membrane protein</topology>
    </subcellularLocation>
</comment>
<feature type="compositionally biased region" description="Basic and acidic residues" evidence="6">
    <location>
        <begin position="55"/>
        <end position="68"/>
    </location>
</feature>
<reference evidence="9" key="1">
    <citation type="submission" date="2021-02" db="EMBL/GenBank/DDBJ databases">
        <title>Comparative genomics reveals that relaxation of natural selection precedes convergent phenotypic evolution of cavefish.</title>
        <authorList>
            <person name="Peng Z."/>
        </authorList>
    </citation>
    <scope>NUCLEOTIDE SEQUENCE</scope>
    <source>
        <tissue evidence="9">Muscle</tissue>
    </source>
</reference>
<keyword evidence="2 5" id="KW-0812">Transmembrane</keyword>
<dbReference type="Proteomes" id="UP001059041">
    <property type="component" value="Linkage Group LG1"/>
</dbReference>
<keyword evidence="3 7" id="KW-1133">Transmembrane helix</keyword>
<organism evidence="9 10">
    <name type="scientific">Triplophysa rosa</name>
    <name type="common">Cave loach</name>
    <dbReference type="NCBI Taxonomy" id="992332"/>
    <lineage>
        <taxon>Eukaryota</taxon>
        <taxon>Metazoa</taxon>
        <taxon>Chordata</taxon>
        <taxon>Craniata</taxon>
        <taxon>Vertebrata</taxon>
        <taxon>Euteleostomi</taxon>
        <taxon>Actinopterygii</taxon>
        <taxon>Neopterygii</taxon>
        <taxon>Teleostei</taxon>
        <taxon>Ostariophysi</taxon>
        <taxon>Cypriniformes</taxon>
        <taxon>Nemacheilidae</taxon>
        <taxon>Triplophysa</taxon>
    </lineage>
</organism>
<dbReference type="EMBL" id="JAFHDT010000001">
    <property type="protein sequence ID" value="KAI7813895.1"/>
    <property type="molecule type" value="Genomic_DNA"/>
</dbReference>
<protein>
    <submittedName>
        <fullName evidence="9">MARVEL domain-containing protein 3</fullName>
    </submittedName>
</protein>
<evidence type="ECO:0000256" key="1">
    <source>
        <dbReference type="ARBA" id="ARBA00004141"/>
    </source>
</evidence>
<feature type="compositionally biased region" description="Basic and acidic residues" evidence="6">
    <location>
        <begin position="10"/>
        <end position="48"/>
    </location>
</feature>